<dbReference type="Pfam" id="PF13230">
    <property type="entry name" value="GATase_4"/>
    <property type="match status" value="1"/>
</dbReference>
<dbReference type="Gene3D" id="3.60.20.10">
    <property type="entry name" value="Glutamine Phosphoribosylpyrophosphate, subunit 1, domain 1"/>
    <property type="match status" value="1"/>
</dbReference>
<dbReference type="InterPro" id="IPR017932">
    <property type="entry name" value="GATase_2_dom"/>
</dbReference>
<dbReference type="STRING" id="716544.wcw_1111"/>
<dbReference type="InterPro" id="IPR029055">
    <property type="entry name" value="Ntn_hydrolases_N"/>
</dbReference>
<keyword evidence="1 3" id="KW-0315">Glutamine amidotransferase</keyword>
<feature type="domain" description="Glutamine amidotransferase type-2" evidence="2">
    <location>
        <begin position="2"/>
        <end position="272"/>
    </location>
</feature>
<dbReference type="HOGENOM" id="CLU_042555_0_1_0"/>
<dbReference type="InterPro" id="IPR052373">
    <property type="entry name" value="Gamma-glu_amide_hydrolase"/>
</dbReference>
<organism evidence="3 4">
    <name type="scientific">Waddlia chondrophila (strain ATCC VR-1470 / WSU 86-1044)</name>
    <dbReference type="NCBI Taxonomy" id="716544"/>
    <lineage>
        <taxon>Bacteria</taxon>
        <taxon>Pseudomonadati</taxon>
        <taxon>Chlamydiota</taxon>
        <taxon>Chlamydiia</taxon>
        <taxon>Parachlamydiales</taxon>
        <taxon>Waddliaceae</taxon>
        <taxon>Waddlia</taxon>
    </lineage>
</organism>
<dbReference type="CDD" id="cd01908">
    <property type="entry name" value="YafJ"/>
    <property type="match status" value="1"/>
</dbReference>
<gene>
    <name evidence="3" type="ordered locus">wcw_1111</name>
</gene>
<evidence type="ECO:0000259" key="2">
    <source>
        <dbReference type="PROSITE" id="PS51278"/>
    </source>
</evidence>
<dbReference type="OrthoDB" id="321954at2"/>
<dbReference type="PANTHER" id="PTHR43187">
    <property type="entry name" value="GLUTAMINE AMIDOTRANSFERASE DUG3-RELATED"/>
    <property type="match status" value="1"/>
</dbReference>
<dbReference type="PROSITE" id="PS51278">
    <property type="entry name" value="GATASE_TYPE_2"/>
    <property type="match status" value="1"/>
</dbReference>
<protein>
    <submittedName>
        <fullName evidence="3">Glutamine amidotransferase</fullName>
    </submittedName>
</protein>
<keyword evidence="4" id="KW-1185">Reference proteome</keyword>
<dbReference type="EMBL" id="CP001928">
    <property type="protein sequence ID" value="ADI38468.1"/>
    <property type="molecule type" value="Genomic_DNA"/>
</dbReference>
<dbReference type="KEGG" id="wch:wcw_1111"/>
<accession>D6YWF7</accession>
<sequence>MCRFVGVLSKKTFLLSKFLDLPENSLIKQSKKSQEGNLGLHGDGFGIAWYNHNLLDPTPAIFKSIQPAWNDENLKSLVSKVETHCLIGHVRAATVGSVSRENCHPFSYRQWTCVHNGTIVDFDKLKQKTAASIPQDFYQSIKGQTDSEYLFYLLLSHHEPRLGFTNLPVSLSRAVSDFHYWQKELGLAMEYRINLLLTDGIRMMACRVCSPETHDCLSLNFYKDGESIVFSSEKLWESSEWRAMENNTMTLVDEDFNIETVPFVLQQHAYLV</sequence>
<name>D6YWF7_WADCW</name>
<reference evidence="3 4" key="1">
    <citation type="journal article" date="2010" name="PLoS ONE">
        <title>The Waddlia genome: a window into chlamydial biology.</title>
        <authorList>
            <person name="Bertelli C."/>
            <person name="Collyn F."/>
            <person name="Croxatto A."/>
            <person name="Ruckert C."/>
            <person name="Polkinghorne A."/>
            <person name="Kebbi-Beghdadi C."/>
            <person name="Goesmann A."/>
            <person name="Vaughan L."/>
            <person name="Greub G."/>
        </authorList>
    </citation>
    <scope>NUCLEOTIDE SEQUENCE [LARGE SCALE GENOMIC DNA]</scope>
    <source>
        <strain evidence="4">ATCC VR-1470 / WSU 86-1044</strain>
    </source>
</reference>
<proteinExistence type="predicted"/>
<dbReference type="eggNOG" id="COG0121">
    <property type="taxonomic scope" value="Bacteria"/>
</dbReference>
<dbReference type="Proteomes" id="UP000001505">
    <property type="component" value="Chromosome"/>
</dbReference>
<dbReference type="PANTHER" id="PTHR43187:SF1">
    <property type="entry name" value="GLUTAMINE AMIDOTRANSFERASE DUG3-RELATED"/>
    <property type="match status" value="1"/>
</dbReference>
<dbReference type="RefSeq" id="WP_013182181.1">
    <property type="nucleotide sequence ID" value="NC_014225.1"/>
</dbReference>
<keyword evidence="3" id="KW-0808">Transferase</keyword>
<dbReference type="GO" id="GO:0016740">
    <property type="term" value="F:transferase activity"/>
    <property type="evidence" value="ECO:0007669"/>
    <property type="project" value="UniProtKB-KW"/>
</dbReference>
<dbReference type="SUPFAM" id="SSF56235">
    <property type="entry name" value="N-terminal nucleophile aminohydrolases (Ntn hydrolases)"/>
    <property type="match status" value="1"/>
</dbReference>
<dbReference type="AlphaFoldDB" id="D6YWF7"/>
<evidence type="ECO:0000313" key="4">
    <source>
        <dbReference type="Proteomes" id="UP000001505"/>
    </source>
</evidence>
<evidence type="ECO:0000256" key="1">
    <source>
        <dbReference type="ARBA" id="ARBA00022962"/>
    </source>
</evidence>
<dbReference type="InterPro" id="IPR026869">
    <property type="entry name" value="EgtC-like"/>
</dbReference>
<evidence type="ECO:0000313" key="3">
    <source>
        <dbReference type="EMBL" id="ADI38468.1"/>
    </source>
</evidence>